<dbReference type="AlphaFoldDB" id="A0AAD7EY94"/>
<keyword evidence="4" id="KW-1185">Reference proteome</keyword>
<accession>A0AAD7EY94</accession>
<evidence type="ECO:0000313" key="3">
    <source>
        <dbReference type="EMBL" id="KAJ7357955.1"/>
    </source>
</evidence>
<dbReference type="EMBL" id="JARIHO010000007">
    <property type="protein sequence ID" value="KAJ7357955.1"/>
    <property type="molecule type" value="Genomic_DNA"/>
</dbReference>
<feature type="region of interest" description="Disordered" evidence="1">
    <location>
        <begin position="28"/>
        <end position="53"/>
    </location>
</feature>
<evidence type="ECO:0000313" key="4">
    <source>
        <dbReference type="Proteomes" id="UP001218218"/>
    </source>
</evidence>
<keyword evidence="2" id="KW-0812">Transmembrane</keyword>
<feature type="non-terminal residue" evidence="3">
    <location>
        <position position="116"/>
    </location>
</feature>
<keyword evidence="2" id="KW-0472">Membrane</keyword>
<feature type="transmembrane region" description="Helical" evidence="2">
    <location>
        <begin position="58"/>
        <end position="79"/>
    </location>
</feature>
<evidence type="ECO:0000256" key="2">
    <source>
        <dbReference type="SAM" id="Phobius"/>
    </source>
</evidence>
<sequence length="116" mass="12822">CDNTYGNIAHRGERADPKYNSIPLLQRATASSEDPLSAPPNPIESEARESTVRPRSGVIGFISRLWGWPIIIISCQLWLQTLTWGFVAVLSSRGVILLPHVSAIWVANHPRPVTLI</sequence>
<proteinExistence type="predicted"/>
<keyword evidence="2" id="KW-1133">Transmembrane helix</keyword>
<gene>
    <name evidence="3" type="ORF">DFH08DRAFT_1075290</name>
</gene>
<feature type="non-terminal residue" evidence="3">
    <location>
        <position position="1"/>
    </location>
</feature>
<dbReference type="Proteomes" id="UP001218218">
    <property type="component" value="Unassembled WGS sequence"/>
</dbReference>
<protein>
    <submittedName>
        <fullName evidence="3">Uncharacterized protein</fullName>
    </submittedName>
</protein>
<comment type="caution">
    <text evidence="3">The sequence shown here is derived from an EMBL/GenBank/DDBJ whole genome shotgun (WGS) entry which is preliminary data.</text>
</comment>
<organism evidence="3 4">
    <name type="scientific">Mycena albidolilacea</name>
    <dbReference type="NCBI Taxonomy" id="1033008"/>
    <lineage>
        <taxon>Eukaryota</taxon>
        <taxon>Fungi</taxon>
        <taxon>Dikarya</taxon>
        <taxon>Basidiomycota</taxon>
        <taxon>Agaricomycotina</taxon>
        <taxon>Agaricomycetes</taxon>
        <taxon>Agaricomycetidae</taxon>
        <taxon>Agaricales</taxon>
        <taxon>Marasmiineae</taxon>
        <taxon>Mycenaceae</taxon>
        <taxon>Mycena</taxon>
    </lineage>
</organism>
<evidence type="ECO:0000256" key="1">
    <source>
        <dbReference type="SAM" id="MobiDB-lite"/>
    </source>
</evidence>
<name>A0AAD7EY94_9AGAR</name>
<feature type="region of interest" description="Disordered" evidence="1">
    <location>
        <begin position="1"/>
        <end position="20"/>
    </location>
</feature>
<reference evidence="3" key="1">
    <citation type="submission" date="2023-03" db="EMBL/GenBank/DDBJ databases">
        <title>Massive genome expansion in bonnet fungi (Mycena s.s.) driven by repeated elements and novel gene families across ecological guilds.</title>
        <authorList>
            <consortium name="Lawrence Berkeley National Laboratory"/>
            <person name="Harder C.B."/>
            <person name="Miyauchi S."/>
            <person name="Viragh M."/>
            <person name="Kuo A."/>
            <person name="Thoen E."/>
            <person name="Andreopoulos B."/>
            <person name="Lu D."/>
            <person name="Skrede I."/>
            <person name="Drula E."/>
            <person name="Henrissat B."/>
            <person name="Morin E."/>
            <person name="Kohler A."/>
            <person name="Barry K."/>
            <person name="LaButti K."/>
            <person name="Morin E."/>
            <person name="Salamov A."/>
            <person name="Lipzen A."/>
            <person name="Mereny Z."/>
            <person name="Hegedus B."/>
            <person name="Baldrian P."/>
            <person name="Stursova M."/>
            <person name="Weitz H."/>
            <person name="Taylor A."/>
            <person name="Grigoriev I.V."/>
            <person name="Nagy L.G."/>
            <person name="Martin F."/>
            <person name="Kauserud H."/>
        </authorList>
    </citation>
    <scope>NUCLEOTIDE SEQUENCE</scope>
    <source>
        <strain evidence="3">CBHHK002</strain>
    </source>
</reference>
<feature type="transmembrane region" description="Helical" evidence="2">
    <location>
        <begin position="85"/>
        <end position="107"/>
    </location>
</feature>